<evidence type="ECO:0000256" key="1">
    <source>
        <dbReference type="SAM" id="Phobius"/>
    </source>
</evidence>
<keyword evidence="1" id="KW-0472">Membrane</keyword>
<dbReference type="EMBL" id="JACVVK020000416">
    <property type="protein sequence ID" value="KAK7475066.1"/>
    <property type="molecule type" value="Genomic_DNA"/>
</dbReference>
<organism evidence="2 3">
    <name type="scientific">Batillaria attramentaria</name>
    <dbReference type="NCBI Taxonomy" id="370345"/>
    <lineage>
        <taxon>Eukaryota</taxon>
        <taxon>Metazoa</taxon>
        <taxon>Spiralia</taxon>
        <taxon>Lophotrochozoa</taxon>
        <taxon>Mollusca</taxon>
        <taxon>Gastropoda</taxon>
        <taxon>Caenogastropoda</taxon>
        <taxon>Sorbeoconcha</taxon>
        <taxon>Cerithioidea</taxon>
        <taxon>Batillariidae</taxon>
        <taxon>Batillaria</taxon>
    </lineage>
</organism>
<feature type="transmembrane region" description="Helical" evidence="1">
    <location>
        <begin position="125"/>
        <end position="148"/>
    </location>
</feature>
<keyword evidence="1" id="KW-0812">Transmembrane</keyword>
<proteinExistence type="predicted"/>
<feature type="non-terminal residue" evidence="2">
    <location>
        <position position="1"/>
    </location>
</feature>
<evidence type="ECO:0000313" key="2">
    <source>
        <dbReference type="EMBL" id="KAK7475066.1"/>
    </source>
</evidence>
<reference evidence="2 3" key="1">
    <citation type="journal article" date="2023" name="Sci. Data">
        <title>Genome assembly of the Korean intertidal mud-creeper Batillaria attramentaria.</title>
        <authorList>
            <person name="Patra A.K."/>
            <person name="Ho P.T."/>
            <person name="Jun S."/>
            <person name="Lee S.J."/>
            <person name="Kim Y."/>
            <person name="Won Y.J."/>
        </authorList>
    </citation>
    <scope>NUCLEOTIDE SEQUENCE [LARGE SCALE GENOMIC DNA]</scope>
    <source>
        <strain evidence="2">Wonlab-2016</strain>
    </source>
</reference>
<evidence type="ECO:0000313" key="3">
    <source>
        <dbReference type="Proteomes" id="UP001519460"/>
    </source>
</evidence>
<dbReference type="Proteomes" id="UP001519460">
    <property type="component" value="Unassembled WGS sequence"/>
</dbReference>
<accession>A0ABD0JKA0</accession>
<sequence length="153" mass="16856">KPRNDSMDSLPDVNFKDTAIQLTFEVTAYPTPRDNPVYYVGNTSSDDVSEEREVQGLVDVHCLPTTSVYISTCHVIVDNITEYDAGFYKIRIGNDFGYSDFNLTVLFNETVETVTDKQEGGDDSAVIGGAIGAAIAAFAVFIVVVIFVRKKRK</sequence>
<keyword evidence="1" id="KW-1133">Transmembrane helix</keyword>
<comment type="caution">
    <text evidence="2">The sequence shown here is derived from an EMBL/GenBank/DDBJ whole genome shotgun (WGS) entry which is preliminary data.</text>
</comment>
<name>A0ABD0JKA0_9CAEN</name>
<dbReference type="AlphaFoldDB" id="A0ABD0JKA0"/>
<protein>
    <submittedName>
        <fullName evidence="2">Uncharacterized protein</fullName>
    </submittedName>
</protein>
<feature type="non-terminal residue" evidence="2">
    <location>
        <position position="153"/>
    </location>
</feature>
<keyword evidence="3" id="KW-1185">Reference proteome</keyword>
<gene>
    <name evidence="2" type="ORF">BaRGS_00033679</name>
</gene>